<accession>A0A8J2ZI53</accession>
<gene>
    <name evidence="1" type="ORF">GCM10011415_13310</name>
</gene>
<reference evidence="1" key="1">
    <citation type="journal article" date="2014" name="Int. J. Syst. Evol. Microbiol.">
        <title>Complete genome sequence of Corynebacterium casei LMG S-19264T (=DSM 44701T), isolated from a smear-ripened cheese.</title>
        <authorList>
            <consortium name="US DOE Joint Genome Institute (JGI-PGF)"/>
            <person name="Walter F."/>
            <person name="Albersmeier A."/>
            <person name="Kalinowski J."/>
            <person name="Ruckert C."/>
        </authorList>
    </citation>
    <scope>NUCLEOTIDE SEQUENCE</scope>
    <source>
        <strain evidence="1">CGMCC 1.15762</strain>
    </source>
</reference>
<protein>
    <submittedName>
        <fullName evidence="1">Uncharacterized protein</fullName>
    </submittedName>
</protein>
<dbReference type="EMBL" id="BMJV01000002">
    <property type="protein sequence ID" value="GGG67595.1"/>
    <property type="molecule type" value="Genomic_DNA"/>
</dbReference>
<dbReference type="AlphaFoldDB" id="A0A8J2ZI53"/>
<proteinExistence type="predicted"/>
<reference evidence="1" key="2">
    <citation type="submission" date="2020-09" db="EMBL/GenBank/DDBJ databases">
        <authorList>
            <person name="Sun Q."/>
            <person name="Zhou Y."/>
        </authorList>
    </citation>
    <scope>NUCLEOTIDE SEQUENCE</scope>
    <source>
        <strain evidence="1">CGMCC 1.15762</strain>
    </source>
</reference>
<comment type="caution">
    <text evidence="1">The sequence shown here is derived from an EMBL/GenBank/DDBJ whole genome shotgun (WGS) entry which is preliminary data.</text>
</comment>
<name>A0A8J2ZI53_9RHOB</name>
<sequence length="99" mass="10476">MIASLLYQGASCGQKTVFAQPAVRRSLGHIVLAAFKDIFAQHGALALCEKCRKLGFSRLELPHRMYSAVMDTRHARICTVAGSTAGRVANGSNSGGGNV</sequence>
<dbReference type="Proteomes" id="UP000617145">
    <property type="component" value="Unassembled WGS sequence"/>
</dbReference>
<organism evidence="1 2">
    <name type="scientific">Salipiger pallidus</name>
    <dbReference type="NCBI Taxonomy" id="1775170"/>
    <lineage>
        <taxon>Bacteria</taxon>
        <taxon>Pseudomonadati</taxon>
        <taxon>Pseudomonadota</taxon>
        <taxon>Alphaproteobacteria</taxon>
        <taxon>Rhodobacterales</taxon>
        <taxon>Roseobacteraceae</taxon>
        <taxon>Salipiger</taxon>
    </lineage>
</organism>
<evidence type="ECO:0000313" key="2">
    <source>
        <dbReference type="Proteomes" id="UP000617145"/>
    </source>
</evidence>
<keyword evidence="2" id="KW-1185">Reference proteome</keyword>
<evidence type="ECO:0000313" key="1">
    <source>
        <dbReference type="EMBL" id="GGG67595.1"/>
    </source>
</evidence>